<feature type="compositionally biased region" description="Polar residues" evidence="1">
    <location>
        <begin position="131"/>
        <end position="141"/>
    </location>
</feature>
<dbReference type="RefSeq" id="WP_379877979.1">
    <property type="nucleotide sequence ID" value="NZ_JBHUIP010000014.1"/>
</dbReference>
<keyword evidence="2" id="KW-0812">Transmembrane</keyword>
<gene>
    <name evidence="5" type="ORF">ACFSM5_18200</name>
</gene>
<feature type="domain" description="Peptidoglycan binding-like" evidence="4">
    <location>
        <begin position="26"/>
        <end position="81"/>
    </location>
</feature>
<sequence length="277" mass="29647">MIATRLLLSSLMAATLLATPVLAQSKDEVEEAQKILMLMGKFSNRPTGEMTDNTRKGITDFQREAKLPQTGKLDGQTLNALREVRDTKYSKGLSLPTAQQQQQARTQAALPPPKPVAVPQAKVDSEEFGGSAQTLTGYGQRSSGSSGGPTLTAPQMSAGSQQQQTQNYTSPQNRALNNPNLPPPISRPNGVNPPAVPREQVTAEHMYSAPSANFPAAKAEEEGISRFWPWLAAGLMVAIAGWIVWRGFVSSGASANNPYFVGSAAANLGTKRREPTF</sequence>
<dbReference type="Gene3D" id="1.10.101.10">
    <property type="entry name" value="PGBD-like superfamily/PGBD"/>
    <property type="match status" value="1"/>
</dbReference>
<dbReference type="InterPro" id="IPR036365">
    <property type="entry name" value="PGBD-like_sf"/>
</dbReference>
<keyword evidence="2" id="KW-1133">Transmembrane helix</keyword>
<dbReference type="EMBL" id="JBHUIP010000014">
    <property type="protein sequence ID" value="MFD2264844.1"/>
    <property type="molecule type" value="Genomic_DNA"/>
</dbReference>
<evidence type="ECO:0000256" key="1">
    <source>
        <dbReference type="SAM" id="MobiDB-lite"/>
    </source>
</evidence>
<evidence type="ECO:0000256" key="3">
    <source>
        <dbReference type="SAM" id="SignalP"/>
    </source>
</evidence>
<dbReference type="InterPro" id="IPR002477">
    <property type="entry name" value="Peptidoglycan-bd-like"/>
</dbReference>
<feature type="signal peptide" evidence="3">
    <location>
        <begin position="1"/>
        <end position="23"/>
    </location>
</feature>
<keyword evidence="2" id="KW-0472">Membrane</keyword>
<feature type="compositionally biased region" description="Low complexity" evidence="1">
    <location>
        <begin position="153"/>
        <end position="179"/>
    </location>
</feature>
<proteinExistence type="predicted"/>
<organism evidence="5 6">
    <name type="scientific">Lacibacterium aquatile</name>
    <dbReference type="NCBI Taxonomy" id="1168082"/>
    <lineage>
        <taxon>Bacteria</taxon>
        <taxon>Pseudomonadati</taxon>
        <taxon>Pseudomonadota</taxon>
        <taxon>Alphaproteobacteria</taxon>
        <taxon>Rhodospirillales</taxon>
        <taxon>Rhodospirillaceae</taxon>
    </lineage>
</organism>
<feature type="chain" id="PRO_5045694215" evidence="3">
    <location>
        <begin position="24"/>
        <end position="277"/>
    </location>
</feature>
<reference evidence="6" key="1">
    <citation type="journal article" date="2019" name="Int. J. Syst. Evol. Microbiol.">
        <title>The Global Catalogue of Microorganisms (GCM) 10K type strain sequencing project: providing services to taxonomists for standard genome sequencing and annotation.</title>
        <authorList>
            <consortium name="The Broad Institute Genomics Platform"/>
            <consortium name="The Broad Institute Genome Sequencing Center for Infectious Disease"/>
            <person name="Wu L."/>
            <person name="Ma J."/>
        </authorList>
    </citation>
    <scope>NUCLEOTIDE SEQUENCE [LARGE SCALE GENOMIC DNA]</scope>
    <source>
        <strain evidence="6">CGMCC 1.19062</strain>
    </source>
</reference>
<dbReference type="Pfam" id="PF01471">
    <property type="entry name" value="PG_binding_1"/>
    <property type="match status" value="1"/>
</dbReference>
<feature type="compositionally biased region" description="Low complexity" evidence="1">
    <location>
        <begin position="95"/>
        <end position="109"/>
    </location>
</feature>
<evidence type="ECO:0000313" key="5">
    <source>
        <dbReference type="EMBL" id="MFD2264844.1"/>
    </source>
</evidence>
<name>A0ABW5DV69_9PROT</name>
<feature type="region of interest" description="Disordered" evidence="1">
    <location>
        <begin position="91"/>
        <end position="192"/>
    </location>
</feature>
<accession>A0ABW5DV69</accession>
<keyword evidence="3" id="KW-0732">Signal</keyword>
<evidence type="ECO:0000256" key="2">
    <source>
        <dbReference type="SAM" id="Phobius"/>
    </source>
</evidence>
<comment type="caution">
    <text evidence="5">The sequence shown here is derived from an EMBL/GenBank/DDBJ whole genome shotgun (WGS) entry which is preliminary data.</text>
</comment>
<keyword evidence="6" id="KW-1185">Reference proteome</keyword>
<dbReference type="Proteomes" id="UP001597295">
    <property type="component" value="Unassembled WGS sequence"/>
</dbReference>
<evidence type="ECO:0000313" key="6">
    <source>
        <dbReference type="Proteomes" id="UP001597295"/>
    </source>
</evidence>
<evidence type="ECO:0000259" key="4">
    <source>
        <dbReference type="Pfam" id="PF01471"/>
    </source>
</evidence>
<protein>
    <submittedName>
        <fullName evidence="5">Peptidoglycan-binding domain-containing protein</fullName>
    </submittedName>
</protein>
<dbReference type="SUPFAM" id="SSF47090">
    <property type="entry name" value="PGBD-like"/>
    <property type="match status" value="1"/>
</dbReference>
<feature type="transmembrane region" description="Helical" evidence="2">
    <location>
        <begin position="227"/>
        <end position="245"/>
    </location>
</feature>
<dbReference type="InterPro" id="IPR036366">
    <property type="entry name" value="PGBDSf"/>
</dbReference>